<evidence type="ECO:0008006" key="3">
    <source>
        <dbReference type="Google" id="ProtNLM"/>
    </source>
</evidence>
<reference evidence="1 2" key="1">
    <citation type="submission" date="2019-06" db="EMBL/GenBank/DDBJ databases">
        <title>Whole genome shotgun sequence of Brevibacillus reuszeri NBRC 15719.</title>
        <authorList>
            <person name="Hosoyama A."/>
            <person name="Uohara A."/>
            <person name="Ohji S."/>
            <person name="Ichikawa N."/>
        </authorList>
    </citation>
    <scope>NUCLEOTIDE SEQUENCE [LARGE SCALE GENOMIC DNA]</scope>
    <source>
        <strain evidence="1 2">NBRC 15719</strain>
    </source>
</reference>
<protein>
    <recommendedName>
        <fullName evidence="3">Peptidase M10 metallopeptidase domain-containing protein</fullName>
    </recommendedName>
</protein>
<comment type="caution">
    <text evidence="1">The sequence shown here is derived from an EMBL/GenBank/DDBJ whole genome shotgun (WGS) entry which is preliminary data.</text>
</comment>
<dbReference type="Gene3D" id="3.40.390.10">
    <property type="entry name" value="Collagenase (Catalytic Domain)"/>
    <property type="match status" value="1"/>
</dbReference>
<evidence type="ECO:0000313" key="2">
    <source>
        <dbReference type="Proteomes" id="UP000319578"/>
    </source>
</evidence>
<gene>
    <name evidence="1" type="ORF">BRE01_63080</name>
</gene>
<proteinExistence type="predicted"/>
<dbReference type="Proteomes" id="UP000319578">
    <property type="component" value="Unassembled WGS sequence"/>
</dbReference>
<sequence>MAHEIGHAIGIAHIDFDSATLMYKNIEKWTKWGIYFPDADAPNAAIAMY</sequence>
<name>A0ABQ0TXJ3_9BACL</name>
<dbReference type="EMBL" id="BJON01000032">
    <property type="protein sequence ID" value="GED72606.1"/>
    <property type="molecule type" value="Genomic_DNA"/>
</dbReference>
<keyword evidence="2" id="KW-1185">Reference proteome</keyword>
<organism evidence="1 2">
    <name type="scientific">Brevibacillus reuszeri</name>
    <dbReference type="NCBI Taxonomy" id="54915"/>
    <lineage>
        <taxon>Bacteria</taxon>
        <taxon>Bacillati</taxon>
        <taxon>Bacillota</taxon>
        <taxon>Bacilli</taxon>
        <taxon>Bacillales</taxon>
        <taxon>Paenibacillaceae</taxon>
        <taxon>Brevibacillus</taxon>
    </lineage>
</organism>
<dbReference type="SUPFAM" id="SSF55486">
    <property type="entry name" value="Metalloproteases ('zincins'), catalytic domain"/>
    <property type="match status" value="1"/>
</dbReference>
<accession>A0ABQ0TXJ3</accession>
<evidence type="ECO:0000313" key="1">
    <source>
        <dbReference type="EMBL" id="GED72606.1"/>
    </source>
</evidence>
<dbReference type="InterPro" id="IPR024079">
    <property type="entry name" value="MetalloPept_cat_dom_sf"/>
</dbReference>